<comment type="caution">
    <text evidence="2">The sequence shown here is derived from an EMBL/GenBank/DDBJ whole genome shotgun (WGS) entry which is preliminary data.</text>
</comment>
<dbReference type="EMBL" id="BAAAHG010000019">
    <property type="protein sequence ID" value="GAA0914265.1"/>
    <property type="molecule type" value="Genomic_DNA"/>
</dbReference>
<protein>
    <submittedName>
        <fullName evidence="2">Uncharacterized protein</fullName>
    </submittedName>
</protein>
<evidence type="ECO:0000313" key="3">
    <source>
        <dbReference type="Proteomes" id="UP001501005"/>
    </source>
</evidence>
<accession>A0ABN1NQD2</accession>
<feature type="region of interest" description="Disordered" evidence="1">
    <location>
        <begin position="29"/>
        <end position="61"/>
    </location>
</feature>
<sequence length="61" mass="7133">MFHFELHQQRTAELRRRAEQERLVREALDARRAARRSAAGRSSGTEPDPRDPSRTRFTRAA</sequence>
<organism evidence="2 3">
    <name type="scientific">Streptomyces thermoalcalitolerans</name>
    <dbReference type="NCBI Taxonomy" id="65605"/>
    <lineage>
        <taxon>Bacteria</taxon>
        <taxon>Bacillati</taxon>
        <taxon>Actinomycetota</taxon>
        <taxon>Actinomycetes</taxon>
        <taxon>Kitasatosporales</taxon>
        <taxon>Streptomycetaceae</taxon>
        <taxon>Streptomyces</taxon>
    </lineage>
</organism>
<reference evidence="2 3" key="1">
    <citation type="journal article" date="2019" name="Int. J. Syst. Evol. Microbiol.">
        <title>The Global Catalogue of Microorganisms (GCM) 10K type strain sequencing project: providing services to taxonomists for standard genome sequencing and annotation.</title>
        <authorList>
            <consortium name="The Broad Institute Genomics Platform"/>
            <consortium name="The Broad Institute Genome Sequencing Center for Infectious Disease"/>
            <person name="Wu L."/>
            <person name="Ma J."/>
        </authorList>
    </citation>
    <scope>NUCLEOTIDE SEQUENCE [LARGE SCALE GENOMIC DNA]</scope>
    <source>
        <strain evidence="2 3">JCM 10673</strain>
    </source>
</reference>
<keyword evidence="3" id="KW-1185">Reference proteome</keyword>
<gene>
    <name evidence="2" type="ORF">GCM10009549_28540</name>
</gene>
<dbReference type="RefSeq" id="WP_344049873.1">
    <property type="nucleotide sequence ID" value="NZ_BAAAHG010000019.1"/>
</dbReference>
<evidence type="ECO:0000313" key="2">
    <source>
        <dbReference type="EMBL" id="GAA0914265.1"/>
    </source>
</evidence>
<proteinExistence type="predicted"/>
<name>A0ABN1NQD2_9ACTN</name>
<evidence type="ECO:0000256" key="1">
    <source>
        <dbReference type="SAM" id="MobiDB-lite"/>
    </source>
</evidence>
<dbReference type="Proteomes" id="UP001501005">
    <property type="component" value="Unassembled WGS sequence"/>
</dbReference>